<keyword evidence="3" id="KW-1185">Reference proteome</keyword>
<dbReference type="Proteomes" id="UP000652219">
    <property type="component" value="Unassembled WGS sequence"/>
</dbReference>
<gene>
    <name evidence="2" type="ORF">CSOJ01_15869</name>
</gene>
<evidence type="ECO:0000313" key="3">
    <source>
        <dbReference type="Proteomes" id="UP000652219"/>
    </source>
</evidence>
<accession>A0A8H6MI71</accession>
<dbReference type="AlphaFoldDB" id="A0A8H6MI71"/>
<name>A0A8H6MI71_9PEZI</name>
<evidence type="ECO:0000256" key="1">
    <source>
        <dbReference type="SAM" id="MobiDB-lite"/>
    </source>
</evidence>
<organism evidence="2 3">
    <name type="scientific">Colletotrichum sojae</name>
    <dbReference type="NCBI Taxonomy" id="2175907"/>
    <lineage>
        <taxon>Eukaryota</taxon>
        <taxon>Fungi</taxon>
        <taxon>Dikarya</taxon>
        <taxon>Ascomycota</taxon>
        <taxon>Pezizomycotina</taxon>
        <taxon>Sordariomycetes</taxon>
        <taxon>Hypocreomycetidae</taxon>
        <taxon>Glomerellales</taxon>
        <taxon>Glomerellaceae</taxon>
        <taxon>Colletotrichum</taxon>
        <taxon>Colletotrichum orchidearum species complex</taxon>
    </lineage>
</organism>
<proteinExistence type="predicted"/>
<sequence length="123" mass="12722">MVMTNLSTTCNFSLYGFLKVRFSSSTSGTQTVGNLLGHLGRLGTAGGHRHPSLTAAAVVLSARNKQPTTCSAHGRPVPHSAGGIAQSGSRILTRLVRGGRRGDIPAATATSPPGLASPPHRRR</sequence>
<protein>
    <submittedName>
        <fullName evidence="2">Uncharacterized protein</fullName>
    </submittedName>
</protein>
<reference evidence="2 3" key="1">
    <citation type="journal article" date="2020" name="Phytopathology">
        <title>Genome Sequence Resources of Colletotrichum truncatum, C. plurivorum, C. musicola, and C. sojae: Four Species Pathogenic to Soybean (Glycine max).</title>
        <authorList>
            <person name="Rogerio F."/>
            <person name="Boufleur T.R."/>
            <person name="Ciampi-Guillardi M."/>
            <person name="Sukno S.A."/>
            <person name="Thon M.R."/>
            <person name="Massola Junior N.S."/>
            <person name="Baroncelli R."/>
        </authorList>
    </citation>
    <scope>NUCLEOTIDE SEQUENCE [LARGE SCALE GENOMIC DNA]</scope>
    <source>
        <strain evidence="2 3">LFN0009</strain>
    </source>
</reference>
<feature type="region of interest" description="Disordered" evidence="1">
    <location>
        <begin position="66"/>
        <end position="123"/>
    </location>
</feature>
<evidence type="ECO:0000313" key="2">
    <source>
        <dbReference type="EMBL" id="KAF6783746.1"/>
    </source>
</evidence>
<dbReference type="EMBL" id="WIGN01000800">
    <property type="protein sequence ID" value="KAF6783746.1"/>
    <property type="molecule type" value="Genomic_DNA"/>
</dbReference>
<comment type="caution">
    <text evidence="2">The sequence shown here is derived from an EMBL/GenBank/DDBJ whole genome shotgun (WGS) entry which is preliminary data.</text>
</comment>